<dbReference type="GO" id="GO:0016787">
    <property type="term" value="F:hydrolase activity"/>
    <property type="evidence" value="ECO:0007669"/>
    <property type="project" value="UniProtKB-KW"/>
</dbReference>
<dbReference type="InterPro" id="IPR023296">
    <property type="entry name" value="Glyco_hydro_beta-prop_sf"/>
</dbReference>
<comment type="function">
    <text evidence="9">Enables the bacterium to metabolize sucrose as a sole carbon source.</text>
</comment>
<dbReference type="PANTHER" id="PTHR43101:SF1">
    <property type="entry name" value="BETA-FRUCTOSIDASE"/>
    <property type="match status" value="1"/>
</dbReference>
<keyword evidence="14" id="KW-1185">Reference proteome</keyword>
<dbReference type="Pfam" id="PF08244">
    <property type="entry name" value="Glyco_hydro_32C"/>
    <property type="match status" value="1"/>
</dbReference>
<dbReference type="SUPFAM" id="SSF75005">
    <property type="entry name" value="Arabinanase/levansucrase/invertase"/>
    <property type="match status" value="1"/>
</dbReference>
<evidence type="ECO:0000256" key="6">
    <source>
        <dbReference type="ARBA" id="ARBA00023295"/>
    </source>
</evidence>
<comment type="similarity">
    <text evidence="2 8">Belongs to the glycosyl hydrolase 32 family.</text>
</comment>
<evidence type="ECO:0000256" key="8">
    <source>
        <dbReference type="RuleBase" id="RU362110"/>
    </source>
</evidence>
<dbReference type="SMART" id="SM00640">
    <property type="entry name" value="Glyco_32"/>
    <property type="match status" value="1"/>
</dbReference>
<dbReference type="EMBL" id="JBHLUX010000072">
    <property type="protein sequence ID" value="MFC0472333.1"/>
    <property type="molecule type" value="Genomic_DNA"/>
</dbReference>
<protein>
    <recommendedName>
        <fullName evidence="4 8">Sucrose-6-phosphate hydrolase</fullName>
        <ecNumber evidence="3 8">3.2.1.26</ecNumber>
    </recommendedName>
    <alternativeName>
        <fullName evidence="7 9">Invertase</fullName>
    </alternativeName>
</protein>
<dbReference type="Gene3D" id="2.60.120.560">
    <property type="entry name" value="Exo-inulinase, domain 1"/>
    <property type="match status" value="1"/>
</dbReference>
<evidence type="ECO:0000256" key="1">
    <source>
        <dbReference type="ARBA" id="ARBA00004914"/>
    </source>
</evidence>
<feature type="domain" description="Glycosyl hydrolase family 32 N-terminal" evidence="11">
    <location>
        <begin position="32"/>
        <end position="338"/>
    </location>
</feature>
<keyword evidence="6 8" id="KW-0326">Glycosidase</keyword>
<proteinExistence type="inferred from homology"/>
<sequence>MLSNKQQIEEANREVEKIKKEVEKNHWRLAYHLAPQANWMNDPNGFSFYKGEYHLFYQHHPYSPEWGPMFWGHAKSRDLAHWEHLPIALAPSEDYDVDGCFSGSAIEKDGKLYLMYTGNKWTGENRDTDLKQVQCLAVSEDGLTFEKIKENPVMTETPEGDIHPYHWRDPKVWQEGDYYYCILGSKTKDEKGQVLLYRSNDLISWEFLNVAAKGEGNFGFMWECPDLFRLDDQDVLIMSPQGVHPEGDLYHNLHQAGYILGTLNYETGVLDHGPFELLDYGFDFYAPQTTIDDKGQRVMIAWMAMWENEMPEQEFRWAGATTLPRILTLNNGKMVSEPAPELKALRQNEVSFENIKMDKELQLTGIEGECIELRVTIDAKEASTFGLKVRVNEEENEETLLTYQVEEETLLFDRNRSGKGPGGVRKAAISLRDNRLQLHVFIDHSSIEVFAQGGEKVMTGRIYPSEKANGISFFADQEIVIVSVEKWEMKQAFVEGPTNNVGGMNV</sequence>
<dbReference type="InterPro" id="IPR018053">
    <property type="entry name" value="Glyco_hydro_32_AS"/>
</dbReference>
<evidence type="ECO:0000256" key="2">
    <source>
        <dbReference type="ARBA" id="ARBA00009902"/>
    </source>
</evidence>
<evidence type="ECO:0000313" key="13">
    <source>
        <dbReference type="EMBL" id="MFC0472333.1"/>
    </source>
</evidence>
<keyword evidence="9" id="KW-0119">Carbohydrate metabolism</keyword>
<dbReference type="InterPro" id="IPR001362">
    <property type="entry name" value="Glyco_hydro_32"/>
</dbReference>
<keyword evidence="5 8" id="KW-0378">Hydrolase</keyword>
<feature type="coiled-coil region" evidence="10">
    <location>
        <begin position="1"/>
        <end position="28"/>
    </location>
</feature>
<dbReference type="CDD" id="cd08996">
    <property type="entry name" value="GH32_FFase"/>
    <property type="match status" value="1"/>
</dbReference>
<evidence type="ECO:0000256" key="7">
    <source>
        <dbReference type="ARBA" id="ARBA00033367"/>
    </source>
</evidence>
<evidence type="ECO:0000313" key="14">
    <source>
        <dbReference type="Proteomes" id="UP001589838"/>
    </source>
</evidence>
<dbReference type="Proteomes" id="UP001589838">
    <property type="component" value="Unassembled WGS sequence"/>
</dbReference>
<dbReference type="SUPFAM" id="SSF49899">
    <property type="entry name" value="Concanavalin A-like lectins/glucanases"/>
    <property type="match status" value="1"/>
</dbReference>
<accession>A0ABV6KK04</accession>
<gene>
    <name evidence="13" type="ORF">ACFFHM_18015</name>
</gene>
<dbReference type="InterPro" id="IPR013320">
    <property type="entry name" value="ConA-like_dom_sf"/>
</dbReference>
<feature type="domain" description="Glycosyl hydrolase family 32 C-terminal" evidence="12">
    <location>
        <begin position="341"/>
        <end position="487"/>
    </location>
</feature>
<dbReference type="RefSeq" id="WP_335963973.1">
    <property type="nucleotide sequence ID" value="NZ_JAXBLX010000071.1"/>
</dbReference>
<evidence type="ECO:0000259" key="12">
    <source>
        <dbReference type="Pfam" id="PF08244"/>
    </source>
</evidence>
<dbReference type="PANTHER" id="PTHR43101">
    <property type="entry name" value="BETA-FRUCTOSIDASE"/>
    <property type="match status" value="1"/>
</dbReference>
<evidence type="ECO:0000256" key="9">
    <source>
        <dbReference type="RuleBase" id="RU365015"/>
    </source>
</evidence>
<evidence type="ECO:0000256" key="4">
    <source>
        <dbReference type="ARBA" id="ARBA00019623"/>
    </source>
</evidence>
<comment type="catalytic activity">
    <reaction evidence="8">
        <text>Hydrolysis of terminal non-reducing beta-D-fructofuranoside residues in beta-D-fructofuranosides.</text>
        <dbReference type="EC" id="3.2.1.26"/>
    </reaction>
</comment>
<dbReference type="EC" id="3.2.1.26" evidence="3 8"/>
<dbReference type="NCBIfam" id="TIGR01322">
    <property type="entry name" value="scrB_fam"/>
    <property type="match status" value="1"/>
</dbReference>
<dbReference type="PROSITE" id="PS00609">
    <property type="entry name" value="GLYCOSYL_HYDROL_F32"/>
    <property type="match status" value="1"/>
</dbReference>
<dbReference type="InterPro" id="IPR006232">
    <property type="entry name" value="Suc6P_hydrolase"/>
</dbReference>
<evidence type="ECO:0000256" key="3">
    <source>
        <dbReference type="ARBA" id="ARBA00012758"/>
    </source>
</evidence>
<dbReference type="Gene3D" id="2.115.10.20">
    <property type="entry name" value="Glycosyl hydrolase domain, family 43"/>
    <property type="match status" value="1"/>
</dbReference>
<keyword evidence="10" id="KW-0175">Coiled coil</keyword>
<evidence type="ECO:0000256" key="5">
    <source>
        <dbReference type="ARBA" id="ARBA00022801"/>
    </source>
</evidence>
<evidence type="ECO:0000259" key="11">
    <source>
        <dbReference type="Pfam" id="PF00251"/>
    </source>
</evidence>
<keyword evidence="9" id="KW-0963">Cytoplasm</keyword>
<comment type="pathway">
    <text evidence="1 9">Glycan biosynthesis; sucrose metabolism.</text>
</comment>
<dbReference type="InterPro" id="IPR013148">
    <property type="entry name" value="Glyco_hydro_32_N"/>
</dbReference>
<dbReference type="Pfam" id="PF00251">
    <property type="entry name" value="Glyco_hydro_32N"/>
    <property type="match status" value="1"/>
</dbReference>
<organism evidence="13 14">
    <name type="scientific">Halalkalibacter kiskunsagensis</name>
    <dbReference type="NCBI Taxonomy" id="1548599"/>
    <lineage>
        <taxon>Bacteria</taxon>
        <taxon>Bacillati</taxon>
        <taxon>Bacillota</taxon>
        <taxon>Bacilli</taxon>
        <taxon>Bacillales</taxon>
        <taxon>Bacillaceae</taxon>
        <taxon>Halalkalibacter</taxon>
    </lineage>
</organism>
<reference evidence="13 14" key="1">
    <citation type="submission" date="2024-09" db="EMBL/GenBank/DDBJ databases">
        <authorList>
            <person name="Sun Q."/>
            <person name="Mori K."/>
        </authorList>
    </citation>
    <scope>NUCLEOTIDE SEQUENCE [LARGE SCALE GENOMIC DNA]</scope>
    <source>
        <strain evidence="13 14">NCAIM B.02610</strain>
    </source>
</reference>
<comment type="caution">
    <text evidence="13">The sequence shown here is derived from an EMBL/GenBank/DDBJ whole genome shotgun (WGS) entry which is preliminary data.</text>
</comment>
<name>A0ABV6KK04_9BACI</name>
<dbReference type="InterPro" id="IPR051214">
    <property type="entry name" value="GH32_Enzymes"/>
</dbReference>
<dbReference type="InterPro" id="IPR013189">
    <property type="entry name" value="Glyco_hydro_32_C"/>
</dbReference>
<comment type="subcellular location">
    <subcellularLocation>
        <location evidence="9">Cytoplasm</location>
    </subcellularLocation>
</comment>
<evidence type="ECO:0000256" key="10">
    <source>
        <dbReference type="SAM" id="Coils"/>
    </source>
</evidence>